<evidence type="ECO:0000313" key="2">
    <source>
        <dbReference type="Proteomes" id="UP000479357"/>
    </source>
</evidence>
<protein>
    <submittedName>
        <fullName evidence="1">Uncharacterized protein</fullName>
    </submittedName>
</protein>
<dbReference type="KEGG" id="vg:55626527"/>
<name>A0A6C0R1C5_9CAUD</name>
<organism evidence="1 2">
    <name type="scientific">Alteromonas phage vB_AmeM_PT11-V22</name>
    <dbReference type="NCBI Taxonomy" id="2704031"/>
    <lineage>
        <taxon>Viruses</taxon>
        <taxon>Duplodnaviria</taxon>
        <taxon>Heunggongvirae</taxon>
        <taxon>Uroviricota</taxon>
        <taxon>Caudoviricetes</taxon>
        <taxon>Myoalterovirus</taxon>
        <taxon>Myoalterovirus PT11V22</taxon>
    </lineage>
</organism>
<dbReference type="Proteomes" id="UP000479357">
    <property type="component" value="Segment"/>
</dbReference>
<proteinExistence type="predicted"/>
<dbReference type="GeneID" id="55626527"/>
<sequence length="84" mass="9779">MKTFHGYKNTTSHAGSPSQHTIDVNEIDCIKCWFNFYGNPSYVFHMSNDDMYYLVDDYGAMNGISHLSRICVKRKKDMFLKWGA</sequence>
<dbReference type="EMBL" id="MN877442">
    <property type="protein sequence ID" value="QHZ59783.1"/>
    <property type="molecule type" value="Genomic_DNA"/>
</dbReference>
<reference evidence="1 2" key="1">
    <citation type="submission" date="2019-12" db="EMBL/GenBank/DDBJ databases">
        <title>Alteromonas phage V22 represents a new genus of marine bacteriophages that requires a novel tail fiber chaperone for host recognition.</title>
        <authorList>
            <person name="Gonzalez-Serrano R."/>
            <person name="Dunne M."/>
            <person name="Rosselli R."/>
            <person name="Martin-Cuadrado A.-B."/>
            <person name="Grosboillot V."/>
            <person name="Zinsli L."/>
            <person name="Roda-Garcia J.J."/>
            <person name="Loessner M.J."/>
            <person name="Rodriguez-Valera F."/>
        </authorList>
    </citation>
    <scope>NUCLEOTIDE SEQUENCE [LARGE SCALE GENOMIC DNA]</scope>
</reference>
<evidence type="ECO:0000313" key="1">
    <source>
        <dbReference type="EMBL" id="QHZ59783.1"/>
    </source>
</evidence>
<accession>A0A6C0R1C5</accession>
<dbReference type="RefSeq" id="YP_009855787.1">
    <property type="nucleotide sequence ID" value="NC_048847.1"/>
</dbReference>
<keyword evidence="2" id="KW-1185">Reference proteome</keyword>